<gene>
    <name evidence="7" type="primary">sbcD</name>
    <name evidence="10" type="ORF">GCM10009810_12960</name>
</gene>
<feature type="domain" description="Nuclease SbcCD subunit D C-terminal" evidence="9">
    <location>
        <begin position="260"/>
        <end position="345"/>
    </location>
</feature>
<evidence type="ECO:0000256" key="7">
    <source>
        <dbReference type="RuleBase" id="RU363069"/>
    </source>
</evidence>
<evidence type="ECO:0000256" key="4">
    <source>
        <dbReference type="ARBA" id="ARBA00022722"/>
    </source>
</evidence>
<accession>A0ABN2KHA4</accession>
<dbReference type="InterPro" id="IPR041796">
    <property type="entry name" value="Mre11_N"/>
</dbReference>
<dbReference type="InterPro" id="IPR029052">
    <property type="entry name" value="Metallo-depent_PP-like"/>
</dbReference>
<evidence type="ECO:0000313" key="10">
    <source>
        <dbReference type="EMBL" id="GAA1754568.1"/>
    </source>
</evidence>
<comment type="caution">
    <text evidence="10">The sequence shown here is derived from an EMBL/GenBank/DDBJ whole genome shotgun (WGS) entry which is preliminary data.</text>
</comment>
<dbReference type="SUPFAM" id="SSF56300">
    <property type="entry name" value="Metallo-dependent phosphatases"/>
    <property type="match status" value="1"/>
</dbReference>
<reference evidence="10 11" key="1">
    <citation type="journal article" date="2019" name="Int. J. Syst. Evol. Microbiol.">
        <title>The Global Catalogue of Microorganisms (GCM) 10K type strain sequencing project: providing services to taxonomists for standard genome sequencing and annotation.</title>
        <authorList>
            <consortium name="The Broad Institute Genomics Platform"/>
            <consortium name="The Broad Institute Genome Sequencing Center for Infectious Disease"/>
            <person name="Wu L."/>
            <person name="Ma J."/>
        </authorList>
    </citation>
    <scope>NUCLEOTIDE SEQUENCE [LARGE SCALE GENOMIC DNA]</scope>
    <source>
        <strain evidence="10 11">JCM 15591</strain>
    </source>
</reference>
<evidence type="ECO:0000259" key="8">
    <source>
        <dbReference type="Pfam" id="PF00149"/>
    </source>
</evidence>
<keyword evidence="7" id="KW-0255">Endonuclease</keyword>
<keyword evidence="11" id="KW-1185">Reference proteome</keyword>
<dbReference type="PANTHER" id="PTHR30337:SF0">
    <property type="entry name" value="NUCLEASE SBCCD SUBUNIT D"/>
    <property type="match status" value="1"/>
</dbReference>
<keyword evidence="5 7" id="KW-0378">Hydrolase</keyword>
<sequence length="390" mass="41288">MRALHTSDWHLGRAFKNVGMLGVQARALDQLVEVVRSERIEAVLVSGDVYDRAVPAPDAVSLLSQTLERLVDAGARVVVSSGNHDSATRLGFASALLRPAGVHLATALDDIGRGVEISGVTIYPIPYLEPTVCADHLGATERTHAAVMRAAIARVRSRHRGGPYAVLAHAVVTGGQGCESERELAAGGLSAIPARVFAGAAYVAMGHLHGPQQLTPRVNYSGSPWAMSFGEATHSKSWTLVDISTSGEVRVARAPVPVDRPLARLRGRLADLLADPRHTAAEAAWCSVVLTDPVRPLGAMDRLRARFPHAIELTFEPAGSVGAPMTYARRVQDRTPLDVCCDFVSHVRGGAGADAAERELLSSAVEAARRDRAVREDEGVAAGARTAEAS</sequence>
<dbReference type="EMBL" id="BAAAPN010000034">
    <property type="protein sequence ID" value="GAA1754568.1"/>
    <property type="molecule type" value="Genomic_DNA"/>
</dbReference>
<dbReference type="InterPro" id="IPR004593">
    <property type="entry name" value="SbcD"/>
</dbReference>
<keyword evidence="4 7" id="KW-0540">Nuclease</keyword>
<proteinExistence type="inferred from homology"/>
<evidence type="ECO:0000256" key="2">
    <source>
        <dbReference type="ARBA" id="ARBA00011322"/>
    </source>
</evidence>
<keyword evidence="7" id="KW-0233">DNA recombination</keyword>
<dbReference type="Proteomes" id="UP001501475">
    <property type="component" value="Unassembled WGS sequence"/>
</dbReference>
<dbReference type="CDD" id="cd00840">
    <property type="entry name" value="MPP_Mre11_N"/>
    <property type="match status" value="1"/>
</dbReference>
<dbReference type="InterPro" id="IPR026843">
    <property type="entry name" value="SbcD_C"/>
</dbReference>
<organism evidence="10 11">
    <name type="scientific">Nostocoides vanveenii</name>
    <dbReference type="NCBI Taxonomy" id="330835"/>
    <lineage>
        <taxon>Bacteria</taxon>
        <taxon>Bacillati</taxon>
        <taxon>Actinomycetota</taxon>
        <taxon>Actinomycetes</taxon>
        <taxon>Micrococcales</taxon>
        <taxon>Intrasporangiaceae</taxon>
        <taxon>Nostocoides</taxon>
    </lineage>
</organism>
<dbReference type="Pfam" id="PF12320">
    <property type="entry name" value="SbcD_C"/>
    <property type="match status" value="1"/>
</dbReference>
<keyword evidence="7" id="KW-0235">DNA replication</keyword>
<evidence type="ECO:0000256" key="3">
    <source>
        <dbReference type="ARBA" id="ARBA00013365"/>
    </source>
</evidence>
<comment type="similarity">
    <text evidence="1 7">Belongs to the SbcD family.</text>
</comment>
<name>A0ABN2KHA4_9MICO</name>
<evidence type="ECO:0000256" key="6">
    <source>
        <dbReference type="ARBA" id="ARBA00022839"/>
    </source>
</evidence>
<keyword evidence="6 7" id="KW-0269">Exonuclease</keyword>
<dbReference type="InterPro" id="IPR004843">
    <property type="entry name" value="Calcineurin-like_PHP"/>
</dbReference>
<dbReference type="RefSeq" id="WP_344063789.1">
    <property type="nucleotide sequence ID" value="NZ_BAAAPN010000034.1"/>
</dbReference>
<dbReference type="NCBIfam" id="TIGR00619">
    <property type="entry name" value="sbcd"/>
    <property type="match status" value="1"/>
</dbReference>
<evidence type="ECO:0000259" key="9">
    <source>
        <dbReference type="Pfam" id="PF12320"/>
    </source>
</evidence>
<comment type="subunit">
    <text evidence="2 7">Heterodimer of SbcC and SbcD.</text>
</comment>
<dbReference type="Pfam" id="PF00149">
    <property type="entry name" value="Metallophos"/>
    <property type="match status" value="1"/>
</dbReference>
<dbReference type="GO" id="GO:0004527">
    <property type="term" value="F:exonuclease activity"/>
    <property type="evidence" value="ECO:0007669"/>
    <property type="project" value="UniProtKB-KW"/>
</dbReference>
<evidence type="ECO:0000256" key="5">
    <source>
        <dbReference type="ARBA" id="ARBA00022801"/>
    </source>
</evidence>
<dbReference type="InterPro" id="IPR050535">
    <property type="entry name" value="DNA_Repair-Maintenance_Comp"/>
</dbReference>
<dbReference type="Gene3D" id="3.60.21.10">
    <property type="match status" value="1"/>
</dbReference>
<evidence type="ECO:0000256" key="1">
    <source>
        <dbReference type="ARBA" id="ARBA00010555"/>
    </source>
</evidence>
<dbReference type="PANTHER" id="PTHR30337">
    <property type="entry name" value="COMPONENT OF ATP-DEPENDENT DSDNA EXONUCLEASE"/>
    <property type="match status" value="1"/>
</dbReference>
<protein>
    <recommendedName>
        <fullName evidence="3 7">Nuclease SbcCD subunit D</fullName>
    </recommendedName>
</protein>
<feature type="domain" description="Calcineurin-like phosphoesterase" evidence="8">
    <location>
        <begin position="1"/>
        <end position="209"/>
    </location>
</feature>
<evidence type="ECO:0000313" key="11">
    <source>
        <dbReference type="Proteomes" id="UP001501475"/>
    </source>
</evidence>
<comment type="function">
    <text evidence="7">SbcCD cleaves DNA hairpin structures. These structures can inhibit DNA replication and are intermediates in certain DNA recombination reactions. The complex acts as a 3'-&gt;5' double strand exonuclease that can open hairpins. It also has a 5' single-strand endonuclease activity.</text>
</comment>